<dbReference type="SUPFAM" id="SSF55729">
    <property type="entry name" value="Acyl-CoA N-acyltransferases (Nat)"/>
    <property type="match status" value="1"/>
</dbReference>
<dbReference type="InterPro" id="IPR000182">
    <property type="entry name" value="GNAT_dom"/>
</dbReference>
<reference evidence="2" key="1">
    <citation type="submission" date="2016-01" db="EMBL/GenBank/DDBJ databases">
        <authorList>
            <person name="Peeters C."/>
        </authorList>
    </citation>
    <scope>NUCLEOTIDE SEQUENCE [LARGE SCALE GENOMIC DNA]</scope>
    <source>
        <strain evidence="2">LMG 22937</strain>
    </source>
</reference>
<feature type="domain" description="N-acetyltransferase" evidence="1">
    <location>
        <begin position="2"/>
        <end position="155"/>
    </location>
</feature>
<comment type="caution">
    <text evidence="2">The sequence shown here is derived from an EMBL/GenBank/DDBJ whole genome shotgun (WGS) entry which is preliminary data.</text>
</comment>
<dbReference type="AlphaFoldDB" id="A0A158KGH8"/>
<evidence type="ECO:0000313" key="2">
    <source>
        <dbReference type="EMBL" id="SAL80236.1"/>
    </source>
</evidence>
<protein>
    <submittedName>
        <fullName evidence="2">GCN5-related N-acetyltransferase</fullName>
    </submittedName>
</protein>
<accession>A0A158KGH8</accession>
<dbReference type="PANTHER" id="PTHR43305:SF1">
    <property type="entry name" value="FAMILY N-ACETYLTRANSFERASE, PUTATIVE (AFU_ORTHOLOGUE AFUA_2G01380)-RELATED"/>
    <property type="match status" value="1"/>
</dbReference>
<sequence>MTDIRPALFPDDVQAVRSIFREYADGLGVDLCFQDFDSELTSLPGKYAAPEGRVFLAWEGGEVIGCVAMRPLGDDICEMKRLYVRASGRGQQLGRKLATLIVANAKEAGYRKMRLDTLPDMSTAQQIYASLGFVEIDAYVFNPVEGVRFLELSLIN</sequence>
<dbReference type="Gene3D" id="3.40.630.30">
    <property type="match status" value="1"/>
</dbReference>
<dbReference type="GO" id="GO:0016747">
    <property type="term" value="F:acyltransferase activity, transferring groups other than amino-acyl groups"/>
    <property type="evidence" value="ECO:0007669"/>
    <property type="project" value="InterPro"/>
</dbReference>
<dbReference type="EMBL" id="FCOL02000054">
    <property type="protein sequence ID" value="SAL80236.1"/>
    <property type="molecule type" value="Genomic_DNA"/>
</dbReference>
<dbReference type="Proteomes" id="UP000054925">
    <property type="component" value="Unassembled WGS sequence"/>
</dbReference>
<dbReference type="PANTHER" id="PTHR43305">
    <property type="entry name" value="FAMILY N-ACETYLTRANSFERASE, PUTATIVE (AFU_ORTHOLOGUE AFUA_2G01380)-RELATED"/>
    <property type="match status" value="1"/>
</dbReference>
<dbReference type="OrthoDB" id="70840at2"/>
<gene>
    <name evidence="2" type="ORF">AWB67_05587</name>
</gene>
<dbReference type="InterPro" id="IPR052777">
    <property type="entry name" value="Acetyltransferase_Enz"/>
</dbReference>
<keyword evidence="3" id="KW-1185">Reference proteome</keyword>
<dbReference type="CDD" id="cd04301">
    <property type="entry name" value="NAT_SF"/>
    <property type="match status" value="1"/>
</dbReference>
<evidence type="ECO:0000259" key="1">
    <source>
        <dbReference type="PROSITE" id="PS51186"/>
    </source>
</evidence>
<dbReference type="InterPro" id="IPR016181">
    <property type="entry name" value="Acyl_CoA_acyltransferase"/>
</dbReference>
<proteinExistence type="predicted"/>
<organism evidence="2 3">
    <name type="scientific">Caballeronia terrestris</name>
    <dbReference type="NCBI Taxonomy" id="1226301"/>
    <lineage>
        <taxon>Bacteria</taxon>
        <taxon>Pseudomonadati</taxon>
        <taxon>Pseudomonadota</taxon>
        <taxon>Betaproteobacteria</taxon>
        <taxon>Burkholderiales</taxon>
        <taxon>Burkholderiaceae</taxon>
        <taxon>Caballeronia</taxon>
    </lineage>
</organism>
<name>A0A158KGH8_9BURK</name>
<dbReference type="RefSeq" id="WP_087659403.1">
    <property type="nucleotide sequence ID" value="NZ_FCOL02000054.1"/>
</dbReference>
<dbReference type="PROSITE" id="PS51186">
    <property type="entry name" value="GNAT"/>
    <property type="match status" value="1"/>
</dbReference>
<evidence type="ECO:0000313" key="3">
    <source>
        <dbReference type="Proteomes" id="UP000054925"/>
    </source>
</evidence>
<dbReference type="Pfam" id="PF00583">
    <property type="entry name" value="Acetyltransf_1"/>
    <property type="match status" value="1"/>
</dbReference>